<dbReference type="EMBL" id="MUHD01000016">
    <property type="protein sequence ID" value="OXB08619.1"/>
    <property type="molecule type" value="Genomic_DNA"/>
</dbReference>
<reference evidence="1 2" key="1">
    <citation type="submission" date="2016-11" db="EMBL/GenBank/DDBJ databases">
        <title>Whole genomes of Flavobacteriaceae.</title>
        <authorList>
            <person name="Stine C."/>
            <person name="Li C."/>
            <person name="Tadesse D."/>
        </authorList>
    </citation>
    <scope>NUCLEOTIDE SEQUENCE [LARGE SCALE GENOMIC DNA]</scope>
    <source>
        <strain evidence="1 2">CCUG 60112</strain>
    </source>
</reference>
<dbReference type="RefSeq" id="WP_089057879.1">
    <property type="nucleotide sequence ID" value="NZ_MUHD01000016.1"/>
</dbReference>
<gene>
    <name evidence="1" type="ORF">B0A81_09965</name>
</gene>
<proteinExistence type="predicted"/>
<name>A0ABX4CV58_9FLAO</name>
<evidence type="ECO:0000313" key="2">
    <source>
        <dbReference type="Proteomes" id="UP000198381"/>
    </source>
</evidence>
<evidence type="ECO:0000313" key="1">
    <source>
        <dbReference type="EMBL" id="OXB08619.1"/>
    </source>
</evidence>
<dbReference type="Proteomes" id="UP000198381">
    <property type="component" value="Unassembled WGS sequence"/>
</dbReference>
<keyword evidence="2" id="KW-1185">Reference proteome</keyword>
<organism evidence="1 2">
    <name type="scientific">Flavobacterium plurextorum</name>
    <dbReference type="NCBI Taxonomy" id="1114867"/>
    <lineage>
        <taxon>Bacteria</taxon>
        <taxon>Pseudomonadati</taxon>
        <taxon>Bacteroidota</taxon>
        <taxon>Flavobacteriia</taxon>
        <taxon>Flavobacteriales</taxon>
        <taxon>Flavobacteriaceae</taxon>
        <taxon>Flavobacterium</taxon>
    </lineage>
</organism>
<protein>
    <submittedName>
        <fullName evidence="1">Uncharacterized protein</fullName>
    </submittedName>
</protein>
<accession>A0ABX4CV58</accession>
<comment type="caution">
    <text evidence="1">The sequence shown here is derived from an EMBL/GenBank/DDBJ whole genome shotgun (WGS) entry which is preliminary data.</text>
</comment>
<sequence>MVKSILLDERIDALNALIEIKIGDYLSFARKIIDNNEYQRRKVIKSKIKEILKADLQRNCLMPSIVLAVSNYDRAELQNERNYEDTGEIIKKATESNDIMIIDGLQRTFVLLELEDDLKKNNRTVELEKLYSHTIRAEVYLGLSRVGLLYRMITLNTGQTTMSTRHLMEILYFDYSRVGIEGIKLTTDKEDTFISDSIYDYNFKTILDGFNSYLEKDESLIDRTTILDNINTLEVLNKENDNKDIFKDFLITYKIFLEVLLFKTDGWSYDKSIVDDSLRLNANPFGKSILDIFKKSQAITGFGAGLGSLREDNGLDLIIVRELFEKINAEGDDWDYVIYQLLKHLDIIKEKSKKIGNDQRYYFRYFFKGLFDRENNSYLNFKKATEYAFDRTRKEKEYK</sequence>